<dbReference type="CDD" id="cd00055">
    <property type="entry name" value="EGF_Lam"/>
    <property type="match status" value="1"/>
</dbReference>
<dbReference type="Pfam" id="PF00053">
    <property type="entry name" value="EGF_laminin"/>
    <property type="match status" value="1"/>
</dbReference>
<comment type="caution">
    <text evidence="5">The sequence shown here is derived from an EMBL/GenBank/DDBJ whole genome shotgun (WGS) entry which is preliminary data.</text>
</comment>
<feature type="disulfide bond" evidence="2">
    <location>
        <begin position="47"/>
        <end position="56"/>
    </location>
</feature>
<reference evidence="5 6" key="1">
    <citation type="journal article" date="2020" name="Mol. Biol. Evol.">
        <title>Interspecific Gene Flow and the Evolution of Specialization in Black and White Rhinoceros.</title>
        <authorList>
            <person name="Moodley Y."/>
            <person name="Westbury M.V."/>
            <person name="Russo I.M."/>
            <person name="Gopalakrishnan S."/>
            <person name="Rakotoarivelo A."/>
            <person name="Olsen R.A."/>
            <person name="Prost S."/>
            <person name="Tunstall T."/>
            <person name="Ryder O.A."/>
            <person name="Dalen L."/>
            <person name="Bruford M.W."/>
        </authorList>
    </citation>
    <scope>NUCLEOTIDE SEQUENCE [LARGE SCALE GENOMIC DNA]</scope>
    <source>
        <strain evidence="5">SBR-YM</strain>
        <tissue evidence="5">Skin</tissue>
    </source>
</reference>
<dbReference type="Gene3D" id="2.170.300.10">
    <property type="entry name" value="Tie2 ligand-binding domain superfamily"/>
    <property type="match status" value="1"/>
</dbReference>
<dbReference type="PRINTS" id="PR00011">
    <property type="entry name" value="EGFLAMININ"/>
</dbReference>
<dbReference type="GO" id="GO:0005044">
    <property type="term" value="F:scavenger receptor activity"/>
    <property type="evidence" value="ECO:0007669"/>
    <property type="project" value="InterPro"/>
</dbReference>
<feature type="chain" id="PRO_5029630172" description="EGF-like domain-containing protein" evidence="3">
    <location>
        <begin position="24"/>
        <end position="236"/>
    </location>
</feature>
<comment type="caution">
    <text evidence="2">Lacks conserved residue(s) required for the propagation of feature annotation.</text>
</comment>
<dbReference type="Proteomes" id="UP000551758">
    <property type="component" value="Unassembled WGS sequence"/>
</dbReference>
<keyword evidence="6" id="KW-1185">Reference proteome</keyword>
<dbReference type="InterPro" id="IPR042635">
    <property type="entry name" value="MEGF10/SREC1/2-like"/>
</dbReference>
<dbReference type="PROSITE" id="PS00022">
    <property type="entry name" value="EGF_1"/>
    <property type="match status" value="1"/>
</dbReference>
<dbReference type="SUPFAM" id="SSF57184">
    <property type="entry name" value="Growth factor receptor domain"/>
    <property type="match status" value="1"/>
</dbReference>
<dbReference type="InterPro" id="IPR000742">
    <property type="entry name" value="EGF"/>
</dbReference>
<proteinExistence type="predicted"/>
<protein>
    <recommendedName>
        <fullName evidence="4">EGF-like domain-containing protein</fullName>
    </recommendedName>
</protein>
<evidence type="ECO:0000256" key="1">
    <source>
        <dbReference type="ARBA" id="ARBA00022536"/>
    </source>
</evidence>
<dbReference type="SMART" id="SM00181">
    <property type="entry name" value="EGF"/>
    <property type="match status" value="2"/>
</dbReference>
<dbReference type="InterPro" id="IPR009030">
    <property type="entry name" value="Growth_fac_rcpt_cys_sf"/>
</dbReference>
<keyword evidence="1 2" id="KW-0245">EGF-like domain</keyword>
<feature type="signal peptide" evidence="3">
    <location>
        <begin position="1"/>
        <end position="23"/>
    </location>
</feature>
<dbReference type="PANTHER" id="PTHR24043">
    <property type="entry name" value="SCAVENGER RECEPTOR CLASS F"/>
    <property type="match status" value="1"/>
</dbReference>
<accession>A0A7J7F2Y5</accession>
<evidence type="ECO:0000313" key="5">
    <source>
        <dbReference type="EMBL" id="KAF5922144.1"/>
    </source>
</evidence>
<evidence type="ECO:0000256" key="2">
    <source>
        <dbReference type="PROSITE-ProRule" id="PRU00076"/>
    </source>
</evidence>
<dbReference type="InterPro" id="IPR002049">
    <property type="entry name" value="LE_dom"/>
</dbReference>
<keyword evidence="3" id="KW-0732">Signal</keyword>
<dbReference type="PROSITE" id="PS50026">
    <property type="entry name" value="EGF_3"/>
    <property type="match status" value="1"/>
</dbReference>
<sequence length="236" mass="25219">MSILHCLFTFSVFFSAGSPETSGKECGSTCDCQNGGTCDPLTGHCRCPPGVHGKTCEDGCPKGAFGSGRSAQCQCVEENTLECSAKNDSCTCKSGYQGNRCQKAAEYSILENASEIPTVKENELKVLSSFLSLFLFYEPALPASGDQSASSPVDLVRMEVSATKKTGNCDSPPGFVGKACTVPVRCISLTNLVLSRRSSLMKYQQNVSSHREVRQRGDTEEVTGLSKSYCANSVLK</sequence>
<evidence type="ECO:0000256" key="3">
    <source>
        <dbReference type="SAM" id="SignalP"/>
    </source>
</evidence>
<feature type="domain" description="EGF-like" evidence="4">
    <location>
        <begin position="22"/>
        <end position="57"/>
    </location>
</feature>
<dbReference type="EMBL" id="JACDTQ010001514">
    <property type="protein sequence ID" value="KAF5922144.1"/>
    <property type="molecule type" value="Genomic_DNA"/>
</dbReference>
<organism evidence="5 6">
    <name type="scientific">Diceros bicornis minor</name>
    <name type="common">South-central black rhinoceros</name>
    <dbReference type="NCBI Taxonomy" id="77932"/>
    <lineage>
        <taxon>Eukaryota</taxon>
        <taxon>Metazoa</taxon>
        <taxon>Chordata</taxon>
        <taxon>Craniata</taxon>
        <taxon>Vertebrata</taxon>
        <taxon>Euteleostomi</taxon>
        <taxon>Mammalia</taxon>
        <taxon>Eutheria</taxon>
        <taxon>Laurasiatheria</taxon>
        <taxon>Perissodactyla</taxon>
        <taxon>Rhinocerotidae</taxon>
        <taxon>Diceros</taxon>
    </lineage>
</organism>
<gene>
    <name evidence="5" type="ORF">HPG69_007030</name>
</gene>
<evidence type="ECO:0000259" key="4">
    <source>
        <dbReference type="PROSITE" id="PS50026"/>
    </source>
</evidence>
<name>A0A7J7F2Y5_DICBM</name>
<evidence type="ECO:0000313" key="6">
    <source>
        <dbReference type="Proteomes" id="UP000551758"/>
    </source>
</evidence>
<keyword evidence="2" id="KW-1015">Disulfide bond</keyword>
<dbReference type="AlphaFoldDB" id="A0A7J7F2Y5"/>